<proteinExistence type="predicted"/>
<dbReference type="Proteomes" id="UP000188318">
    <property type="component" value="Unassembled WGS sequence"/>
</dbReference>
<evidence type="ECO:0000313" key="1">
    <source>
        <dbReference type="EMBL" id="OOF98463.1"/>
    </source>
</evidence>
<evidence type="ECO:0000313" key="2">
    <source>
        <dbReference type="Proteomes" id="UP000188318"/>
    </source>
</evidence>
<dbReference type="OMA" id="CEDGYIW"/>
<accession>A0A1R3RVG4</accession>
<keyword evidence="2" id="KW-1185">Reference proteome</keyword>
<reference evidence="2" key="1">
    <citation type="journal article" date="2017" name="Genome Biol.">
        <title>Comparative genomics reveals high biological diversity and specific adaptations in the industrially and medically important fungal genus Aspergillus.</title>
        <authorList>
            <person name="de Vries R.P."/>
            <person name="Riley R."/>
            <person name="Wiebenga A."/>
            <person name="Aguilar-Osorio G."/>
            <person name="Amillis S."/>
            <person name="Uchima C.A."/>
            <person name="Anderluh G."/>
            <person name="Asadollahi M."/>
            <person name="Askin M."/>
            <person name="Barry K."/>
            <person name="Battaglia E."/>
            <person name="Bayram O."/>
            <person name="Benocci T."/>
            <person name="Braus-Stromeyer S.A."/>
            <person name="Caldana C."/>
            <person name="Canovas D."/>
            <person name="Cerqueira G.C."/>
            <person name="Chen F."/>
            <person name="Chen W."/>
            <person name="Choi C."/>
            <person name="Clum A."/>
            <person name="Dos Santos R.A."/>
            <person name="Damasio A.R."/>
            <person name="Diallinas G."/>
            <person name="Emri T."/>
            <person name="Fekete E."/>
            <person name="Flipphi M."/>
            <person name="Freyberg S."/>
            <person name="Gallo A."/>
            <person name="Gournas C."/>
            <person name="Habgood R."/>
            <person name="Hainaut M."/>
            <person name="Harispe M.L."/>
            <person name="Henrissat B."/>
            <person name="Hilden K.S."/>
            <person name="Hope R."/>
            <person name="Hossain A."/>
            <person name="Karabika E."/>
            <person name="Karaffa L."/>
            <person name="Karanyi Z."/>
            <person name="Krasevec N."/>
            <person name="Kuo A."/>
            <person name="Kusch H."/>
            <person name="LaButti K."/>
            <person name="Lagendijk E.L."/>
            <person name="Lapidus A."/>
            <person name="Levasseur A."/>
            <person name="Lindquist E."/>
            <person name="Lipzen A."/>
            <person name="Logrieco A.F."/>
            <person name="MacCabe A."/>
            <person name="Maekelae M.R."/>
            <person name="Malavazi I."/>
            <person name="Melin P."/>
            <person name="Meyer V."/>
            <person name="Mielnichuk N."/>
            <person name="Miskei M."/>
            <person name="Molnar A.P."/>
            <person name="Mule G."/>
            <person name="Ngan C.Y."/>
            <person name="Orejas M."/>
            <person name="Orosz E."/>
            <person name="Ouedraogo J.P."/>
            <person name="Overkamp K.M."/>
            <person name="Park H.-S."/>
            <person name="Perrone G."/>
            <person name="Piumi F."/>
            <person name="Punt P.J."/>
            <person name="Ram A.F."/>
            <person name="Ramon A."/>
            <person name="Rauscher S."/>
            <person name="Record E."/>
            <person name="Riano-Pachon D.M."/>
            <person name="Robert V."/>
            <person name="Roehrig J."/>
            <person name="Ruller R."/>
            <person name="Salamov A."/>
            <person name="Salih N.S."/>
            <person name="Samson R.A."/>
            <person name="Sandor E."/>
            <person name="Sanguinetti M."/>
            <person name="Schuetze T."/>
            <person name="Sepcic K."/>
            <person name="Shelest E."/>
            <person name="Sherlock G."/>
            <person name="Sophianopoulou V."/>
            <person name="Squina F.M."/>
            <person name="Sun H."/>
            <person name="Susca A."/>
            <person name="Todd R.B."/>
            <person name="Tsang A."/>
            <person name="Unkles S.E."/>
            <person name="van de Wiele N."/>
            <person name="van Rossen-Uffink D."/>
            <person name="Oliveira J.V."/>
            <person name="Vesth T.C."/>
            <person name="Visser J."/>
            <person name="Yu J.-H."/>
            <person name="Zhou M."/>
            <person name="Andersen M.R."/>
            <person name="Archer D.B."/>
            <person name="Baker S.E."/>
            <person name="Benoit I."/>
            <person name="Brakhage A.A."/>
            <person name="Braus G.H."/>
            <person name="Fischer R."/>
            <person name="Frisvad J.C."/>
            <person name="Goldman G.H."/>
            <person name="Houbraken J."/>
            <person name="Oakley B."/>
            <person name="Pocsi I."/>
            <person name="Scazzocchio C."/>
            <person name="Seiboth B."/>
            <person name="vanKuyk P.A."/>
            <person name="Wortman J."/>
            <person name="Dyer P.S."/>
            <person name="Grigoriev I.V."/>
        </authorList>
    </citation>
    <scope>NUCLEOTIDE SEQUENCE [LARGE SCALE GENOMIC DNA]</scope>
    <source>
        <strain evidence="2">ITEM 5010</strain>
    </source>
</reference>
<name>A0A1R3RVG4_ASPC5</name>
<dbReference type="AlphaFoldDB" id="A0A1R3RVG4"/>
<dbReference type="OrthoDB" id="4456803at2759"/>
<protein>
    <submittedName>
        <fullName evidence="1">Uncharacterized protein</fullName>
    </submittedName>
</protein>
<dbReference type="VEuPathDB" id="FungiDB:ASPCADRAFT_128609"/>
<dbReference type="EMBL" id="KV907496">
    <property type="protein sequence ID" value="OOF98463.1"/>
    <property type="molecule type" value="Genomic_DNA"/>
</dbReference>
<sequence length="212" mass="24482">MSDIMTFFTANMPGSIFGHLFAESQQAENAVPFLTLIRSPDQHEVDKWGTVPPIDDFQTGFLGKNDDELRRFFRQFHAERPPFSRGNIGGHWMAVLDELSAAQSTLVLHYGMKKTSWDEMHQYEPETTIPGTGTVCEDGYIWWKWRVPFKYTYSFYMTIEHCDVEVMKMFCRPEHVDSDGVVDYETGHKILCREIRDPLGLVGGEWEEPSDA</sequence>
<organism evidence="1 2">
    <name type="scientific">Aspergillus carbonarius (strain ITEM 5010)</name>
    <dbReference type="NCBI Taxonomy" id="602072"/>
    <lineage>
        <taxon>Eukaryota</taxon>
        <taxon>Fungi</taxon>
        <taxon>Dikarya</taxon>
        <taxon>Ascomycota</taxon>
        <taxon>Pezizomycotina</taxon>
        <taxon>Eurotiomycetes</taxon>
        <taxon>Eurotiomycetidae</taxon>
        <taxon>Eurotiales</taxon>
        <taxon>Aspergillaceae</taxon>
        <taxon>Aspergillus</taxon>
        <taxon>Aspergillus subgen. Circumdati</taxon>
    </lineage>
</organism>
<gene>
    <name evidence="1" type="ORF">ASPCADRAFT_128609</name>
</gene>